<keyword evidence="2" id="KW-1185">Reference proteome</keyword>
<accession>A0ABQ0P1A3</accession>
<dbReference type="RefSeq" id="WP_018980434.1">
    <property type="nucleotide sequence ID" value="NZ_BAQD01000147.1"/>
</dbReference>
<dbReference type="Proteomes" id="UP001062901">
    <property type="component" value="Unassembled WGS sequence"/>
</dbReference>
<gene>
    <name evidence="1" type="ORF">AA15669_1974</name>
</gene>
<name>A0ABQ0P1A3_9PROT</name>
<dbReference type="Pfam" id="PF10109">
    <property type="entry name" value="Phage_TAC_7"/>
    <property type="match status" value="1"/>
</dbReference>
<evidence type="ECO:0000313" key="2">
    <source>
        <dbReference type="Proteomes" id="UP001062901"/>
    </source>
</evidence>
<reference evidence="1" key="1">
    <citation type="submission" date="2013-04" db="EMBL/GenBank/DDBJ databases">
        <title>The genome sequencing project of 58 acetic acid bacteria.</title>
        <authorList>
            <person name="Okamoto-Kainuma A."/>
            <person name="Ishikawa M."/>
            <person name="Umino S."/>
            <person name="Koizumi Y."/>
            <person name="Shiwa Y."/>
            <person name="Yoshikawa H."/>
            <person name="Matsutani M."/>
            <person name="Matsushita K."/>
        </authorList>
    </citation>
    <scope>NUCLEOTIDE SEQUENCE</scope>
    <source>
        <strain evidence="1">DSM 15669</strain>
    </source>
</reference>
<organism evidence="1 2">
    <name type="scientific">Saccharibacter floricola DSM 15669</name>
    <dbReference type="NCBI Taxonomy" id="1123227"/>
    <lineage>
        <taxon>Bacteria</taxon>
        <taxon>Pseudomonadati</taxon>
        <taxon>Pseudomonadota</taxon>
        <taxon>Alphaproteobacteria</taxon>
        <taxon>Acetobacterales</taxon>
        <taxon>Acetobacteraceae</taxon>
        <taxon>Saccharibacter</taxon>
    </lineage>
</organism>
<evidence type="ECO:0008006" key="3">
    <source>
        <dbReference type="Google" id="ProtNLM"/>
    </source>
</evidence>
<comment type="caution">
    <text evidence="1">The sequence shown here is derived from an EMBL/GenBank/DDBJ whole genome shotgun (WGS) entry which is preliminary data.</text>
</comment>
<dbReference type="InterPro" id="IPR019289">
    <property type="entry name" value="Phage_tail_E/E"/>
</dbReference>
<sequence length="113" mass="11710">MTSSLPHGATLQDDGTVHYTLLRPISIETTTKDGPSQITLAELTFREPTAGDLIDSGLNGSNSAAAGLALLGTLTGHVGPVGDKLLRAMNARDYIASQKVVAAFFDDGQKAGQ</sequence>
<dbReference type="EMBL" id="BAQD01000147">
    <property type="protein sequence ID" value="GBQ08942.1"/>
    <property type="molecule type" value="Genomic_DNA"/>
</dbReference>
<proteinExistence type="predicted"/>
<evidence type="ECO:0000313" key="1">
    <source>
        <dbReference type="EMBL" id="GBQ08942.1"/>
    </source>
</evidence>
<protein>
    <recommendedName>
        <fullName evidence="3">Phage tail assembly protein</fullName>
    </recommendedName>
</protein>